<evidence type="ECO:0000256" key="2">
    <source>
        <dbReference type="SAM" id="MobiDB-lite"/>
    </source>
</evidence>
<keyword evidence="4" id="KW-1185">Reference proteome</keyword>
<dbReference type="GO" id="GO:0005829">
    <property type="term" value="C:cytosol"/>
    <property type="evidence" value="ECO:0007669"/>
    <property type="project" value="GOC"/>
</dbReference>
<evidence type="ECO:0000313" key="3">
    <source>
        <dbReference type="EMBL" id="KAG6533610.1"/>
    </source>
</evidence>
<dbReference type="GO" id="GO:0005802">
    <property type="term" value="C:trans-Golgi network"/>
    <property type="evidence" value="ECO:0007669"/>
    <property type="project" value="TreeGrafter"/>
</dbReference>
<dbReference type="GO" id="GO:0001881">
    <property type="term" value="P:receptor recycling"/>
    <property type="evidence" value="ECO:0007669"/>
    <property type="project" value="TreeGrafter"/>
</dbReference>
<dbReference type="GO" id="GO:0055037">
    <property type="term" value="C:recycling endosome"/>
    <property type="evidence" value="ECO:0007669"/>
    <property type="project" value="TreeGrafter"/>
</dbReference>
<accession>A0A8J5IDT2</accession>
<dbReference type="GO" id="GO:0007032">
    <property type="term" value="P:endosome organization"/>
    <property type="evidence" value="ECO:0007669"/>
    <property type="project" value="TreeGrafter"/>
</dbReference>
<dbReference type="AlphaFoldDB" id="A0A8J5IDT2"/>
<feature type="region of interest" description="Disordered" evidence="2">
    <location>
        <begin position="464"/>
        <end position="487"/>
    </location>
</feature>
<dbReference type="Proteomes" id="UP000734854">
    <property type="component" value="Unassembled WGS sequence"/>
</dbReference>
<dbReference type="InterPro" id="IPR045188">
    <property type="entry name" value="Boi1/Boi2-like"/>
</dbReference>
<evidence type="ECO:0000313" key="4">
    <source>
        <dbReference type="Proteomes" id="UP000734854"/>
    </source>
</evidence>
<dbReference type="PANTHER" id="PTHR22902:SF49">
    <property type="entry name" value="OS03G0666200 PROTEIN"/>
    <property type="match status" value="1"/>
</dbReference>
<dbReference type="GO" id="GO:0042147">
    <property type="term" value="P:retrograde transport, endosome to Golgi"/>
    <property type="evidence" value="ECO:0007669"/>
    <property type="project" value="TreeGrafter"/>
</dbReference>
<proteinExistence type="predicted"/>
<keyword evidence="1" id="KW-0175">Coiled coil</keyword>
<evidence type="ECO:0008006" key="5">
    <source>
        <dbReference type="Google" id="ProtNLM"/>
    </source>
</evidence>
<dbReference type="PANTHER" id="PTHR22902">
    <property type="entry name" value="SESQUIPEDALIAN"/>
    <property type="match status" value="1"/>
</dbReference>
<organism evidence="3 4">
    <name type="scientific">Zingiber officinale</name>
    <name type="common">Ginger</name>
    <name type="synonym">Amomum zingiber</name>
    <dbReference type="NCBI Taxonomy" id="94328"/>
    <lineage>
        <taxon>Eukaryota</taxon>
        <taxon>Viridiplantae</taxon>
        <taxon>Streptophyta</taxon>
        <taxon>Embryophyta</taxon>
        <taxon>Tracheophyta</taxon>
        <taxon>Spermatophyta</taxon>
        <taxon>Magnoliopsida</taxon>
        <taxon>Liliopsida</taxon>
        <taxon>Zingiberales</taxon>
        <taxon>Zingiberaceae</taxon>
        <taxon>Zingiber</taxon>
    </lineage>
</organism>
<evidence type="ECO:0000256" key="1">
    <source>
        <dbReference type="SAM" id="Coils"/>
    </source>
</evidence>
<reference evidence="3 4" key="1">
    <citation type="submission" date="2020-08" db="EMBL/GenBank/DDBJ databases">
        <title>Plant Genome Project.</title>
        <authorList>
            <person name="Zhang R.-G."/>
        </authorList>
    </citation>
    <scope>NUCLEOTIDE SEQUENCE [LARGE SCALE GENOMIC DNA]</scope>
    <source>
        <tissue evidence="3">Rhizome</tissue>
    </source>
</reference>
<protein>
    <recommendedName>
        <fullName evidence="5">PH domain-containing protein</fullName>
    </recommendedName>
</protein>
<gene>
    <name evidence="3" type="ORF">ZIOFF_007485</name>
</gene>
<dbReference type="GO" id="GO:0005769">
    <property type="term" value="C:early endosome"/>
    <property type="evidence" value="ECO:0007669"/>
    <property type="project" value="TreeGrafter"/>
</dbReference>
<comment type="caution">
    <text evidence="3">The sequence shown here is derived from an EMBL/GenBank/DDBJ whole genome shotgun (WGS) entry which is preliminary data.</text>
</comment>
<dbReference type="EMBL" id="JACMSC010000002">
    <property type="protein sequence ID" value="KAG6533610.1"/>
    <property type="molecule type" value="Genomic_DNA"/>
</dbReference>
<name>A0A8J5IDT2_ZINOF</name>
<feature type="coiled-coil region" evidence="1">
    <location>
        <begin position="288"/>
        <end position="375"/>
    </location>
</feature>
<sequence length="487" mass="53341">MAANGSSTVMSFYGSLFWGTDGRRHRKQLGEDQTAADVRIGEGTEKATLSWHRTRRNEAVVRGTIVFDSNSTITMSPVNFHGLPKYDDIATPQKKDYFLCAETPGAAKAWVSTLHATQLVLRAHRDAVNNLTGNGSTKFGTVATVVAAANSTAMEASKEIEAAMKISMRAALGLVTNKPNEDYLDDLTVMKETLRVKDEELQQLAKNIRARDSTIKEIADKLTETAEAAEAAASAARAMDEARRIACEEIQRLTKDAEKNLEISQLKVTTVHLVTLHVEPTFEKFFLVVTLKLQLSELEEKVLVLSKEKEMLLKQRDSALQEGNLWRSELAKAREQAVMLEAAVVRAEERAKVIEANAEDKIKDASEKAVAAVKEKEDLLALMTLLQSQVDRFQSNPKQICDERSESCSVTDDVDKACLSDSGSVPVSDGTAVQLAEDGVEIHSIGDVEWASFRSSNGRIADVREISPENEESSLDITVVSSTADGP</sequence>
<feature type="compositionally biased region" description="Polar residues" evidence="2">
    <location>
        <begin position="475"/>
        <end position="487"/>
    </location>
</feature>